<evidence type="ECO:0000256" key="6">
    <source>
        <dbReference type="ARBA" id="ARBA00022826"/>
    </source>
</evidence>
<keyword evidence="4" id="KW-0633">Potassium transport</keyword>
<dbReference type="Proteomes" id="UP001595530">
    <property type="component" value="Unassembled WGS sequence"/>
</dbReference>
<evidence type="ECO:0000256" key="7">
    <source>
        <dbReference type="ARBA" id="ARBA00022958"/>
    </source>
</evidence>
<name>A0ABV7F498_9BURK</name>
<dbReference type="InterPro" id="IPR010617">
    <property type="entry name" value="TMEM175-like"/>
</dbReference>
<comment type="similarity">
    <text evidence="2">Belongs to the TMEM175 family.</text>
</comment>
<evidence type="ECO:0000313" key="14">
    <source>
        <dbReference type="Proteomes" id="UP001595530"/>
    </source>
</evidence>
<comment type="catalytic activity">
    <reaction evidence="12">
        <text>K(+)(in) = K(+)(out)</text>
        <dbReference type="Rhea" id="RHEA:29463"/>
        <dbReference type="ChEBI" id="CHEBI:29103"/>
    </reaction>
</comment>
<evidence type="ECO:0000256" key="5">
    <source>
        <dbReference type="ARBA" id="ARBA00022692"/>
    </source>
</evidence>
<keyword evidence="10" id="KW-0472">Membrane</keyword>
<evidence type="ECO:0000256" key="2">
    <source>
        <dbReference type="ARBA" id="ARBA00006920"/>
    </source>
</evidence>
<keyword evidence="11" id="KW-0407">Ion channel</keyword>
<keyword evidence="5" id="KW-0812">Transmembrane</keyword>
<comment type="caution">
    <text evidence="13">The sequence shown here is derived from an EMBL/GenBank/DDBJ whole genome shotgun (WGS) entry which is preliminary data.</text>
</comment>
<evidence type="ECO:0000256" key="1">
    <source>
        <dbReference type="ARBA" id="ARBA00004141"/>
    </source>
</evidence>
<reference evidence="14" key="1">
    <citation type="journal article" date="2019" name="Int. J. Syst. Evol. Microbiol.">
        <title>The Global Catalogue of Microorganisms (GCM) 10K type strain sequencing project: providing services to taxonomists for standard genome sequencing and annotation.</title>
        <authorList>
            <consortium name="The Broad Institute Genomics Platform"/>
            <consortium name="The Broad Institute Genome Sequencing Center for Infectious Disease"/>
            <person name="Wu L."/>
            <person name="Ma J."/>
        </authorList>
    </citation>
    <scope>NUCLEOTIDE SEQUENCE [LARGE SCALE GENOMIC DNA]</scope>
    <source>
        <strain evidence="14">KCTC 42986</strain>
    </source>
</reference>
<organism evidence="13 14">
    <name type="scientific">Undibacterium arcticum</name>
    <dbReference type="NCBI Taxonomy" id="1762892"/>
    <lineage>
        <taxon>Bacteria</taxon>
        <taxon>Pseudomonadati</taxon>
        <taxon>Pseudomonadota</taxon>
        <taxon>Betaproteobacteria</taxon>
        <taxon>Burkholderiales</taxon>
        <taxon>Oxalobacteraceae</taxon>
        <taxon>Undibacterium</taxon>
    </lineage>
</organism>
<keyword evidence="6" id="KW-0631">Potassium channel</keyword>
<keyword evidence="9" id="KW-0406">Ion transport</keyword>
<evidence type="ECO:0000256" key="12">
    <source>
        <dbReference type="ARBA" id="ARBA00034430"/>
    </source>
</evidence>
<comment type="subcellular location">
    <subcellularLocation>
        <location evidence="1">Membrane</location>
        <topology evidence="1">Multi-pass membrane protein</topology>
    </subcellularLocation>
</comment>
<sequence length="37" mass="4142">MTKSRLESFSDGVIAIAITILVSSRHIHWTGRNVCQN</sequence>
<evidence type="ECO:0000256" key="8">
    <source>
        <dbReference type="ARBA" id="ARBA00022989"/>
    </source>
</evidence>
<dbReference type="Pfam" id="PF06736">
    <property type="entry name" value="TMEM175"/>
    <property type="match status" value="1"/>
</dbReference>
<evidence type="ECO:0000313" key="13">
    <source>
        <dbReference type="EMBL" id="MFC3108913.1"/>
    </source>
</evidence>
<evidence type="ECO:0000256" key="3">
    <source>
        <dbReference type="ARBA" id="ARBA00022448"/>
    </source>
</evidence>
<keyword evidence="8" id="KW-1133">Transmembrane helix</keyword>
<proteinExistence type="inferred from homology"/>
<dbReference type="RefSeq" id="WP_390328889.1">
    <property type="nucleotide sequence ID" value="NZ_JBHRTP010000039.1"/>
</dbReference>
<evidence type="ECO:0000256" key="4">
    <source>
        <dbReference type="ARBA" id="ARBA00022538"/>
    </source>
</evidence>
<accession>A0ABV7F498</accession>
<keyword evidence="7" id="KW-0630">Potassium</keyword>
<evidence type="ECO:0000256" key="11">
    <source>
        <dbReference type="ARBA" id="ARBA00023303"/>
    </source>
</evidence>
<gene>
    <name evidence="13" type="ORF">ACFOFO_13250</name>
</gene>
<dbReference type="EMBL" id="JBHRTP010000039">
    <property type="protein sequence ID" value="MFC3108913.1"/>
    <property type="molecule type" value="Genomic_DNA"/>
</dbReference>
<keyword evidence="3" id="KW-0813">Transport</keyword>
<evidence type="ECO:0000256" key="9">
    <source>
        <dbReference type="ARBA" id="ARBA00023065"/>
    </source>
</evidence>
<evidence type="ECO:0000256" key="10">
    <source>
        <dbReference type="ARBA" id="ARBA00023136"/>
    </source>
</evidence>
<protein>
    <submittedName>
        <fullName evidence="13">TMEM175 family protein</fullName>
    </submittedName>
</protein>
<keyword evidence="14" id="KW-1185">Reference proteome</keyword>